<comment type="similarity">
    <text evidence="1">Belongs to the peptidase C40 family.</text>
</comment>
<dbReference type="NCBIfam" id="TIGR02219">
    <property type="entry name" value="phage_NlpC_fam"/>
    <property type="match status" value="1"/>
</dbReference>
<dbReference type="GO" id="GO:0008234">
    <property type="term" value="F:cysteine-type peptidase activity"/>
    <property type="evidence" value="ECO:0007669"/>
    <property type="project" value="UniProtKB-KW"/>
</dbReference>
<dbReference type="GO" id="GO:0006508">
    <property type="term" value="P:proteolysis"/>
    <property type="evidence" value="ECO:0007669"/>
    <property type="project" value="UniProtKB-KW"/>
</dbReference>
<reference evidence="6 7" key="1">
    <citation type="submission" date="2016-10" db="EMBL/GenBank/DDBJ databases">
        <authorList>
            <person name="de Groot N.N."/>
        </authorList>
    </citation>
    <scope>NUCLEOTIDE SEQUENCE [LARGE SCALE GENOMIC DNA]</scope>
    <source>
        <strain evidence="6 7">DSM 19548</strain>
    </source>
</reference>
<keyword evidence="3" id="KW-0378">Hydrolase</keyword>
<evidence type="ECO:0000259" key="5">
    <source>
        <dbReference type="PROSITE" id="PS51935"/>
    </source>
</evidence>
<keyword evidence="4" id="KW-0788">Thiol protease</keyword>
<dbReference type="InterPro" id="IPR038765">
    <property type="entry name" value="Papain-like_cys_pep_sf"/>
</dbReference>
<dbReference type="OrthoDB" id="6058745at2"/>
<name>A0A1I1E857_9RHOB</name>
<keyword evidence="7" id="KW-1185">Reference proteome</keyword>
<dbReference type="PROSITE" id="PS51935">
    <property type="entry name" value="NLPC_P60"/>
    <property type="match status" value="1"/>
</dbReference>
<organism evidence="6 7">
    <name type="scientific">Tropicimonas isoalkanivorans</name>
    <dbReference type="NCBI Taxonomy" id="441112"/>
    <lineage>
        <taxon>Bacteria</taxon>
        <taxon>Pseudomonadati</taxon>
        <taxon>Pseudomonadota</taxon>
        <taxon>Alphaproteobacteria</taxon>
        <taxon>Rhodobacterales</taxon>
        <taxon>Roseobacteraceae</taxon>
        <taxon>Tropicimonas</taxon>
    </lineage>
</organism>
<evidence type="ECO:0000313" key="7">
    <source>
        <dbReference type="Proteomes" id="UP000198728"/>
    </source>
</evidence>
<dbReference type="InterPro" id="IPR000064">
    <property type="entry name" value="NLP_P60_dom"/>
</dbReference>
<dbReference type="InterPro" id="IPR011929">
    <property type="entry name" value="Phage_pept_NlpC/P60"/>
</dbReference>
<dbReference type="AlphaFoldDB" id="A0A1I1E857"/>
<dbReference type="Gene3D" id="3.90.1720.10">
    <property type="entry name" value="endopeptidase domain like (from Nostoc punctiforme)"/>
    <property type="match status" value="1"/>
</dbReference>
<feature type="domain" description="NlpC/P60" evidence="5">
    <location>
        <begin position="12"/>
        <end position="155"/>
    </location>
</feature>
<dbReference type="SUPFAM" id="SSF54001">
    <property type="entry name" value="Cysteine proteinases"/>
    <property type="match status" value="1"/>
</dbReference>
<gene>
    <name evidence="6" type="ORF">SAMN04488094_101692</name>
</gene>
<dbReference type="Pfam" id="PF00877">
    <property type="entry name" value="NLPC_P60"/>
    <property type="match status" value="1"/>
</dbReference>
<evidence type="ECO:0000313" key="6">
    <source>
        <dbReference type="EMBL" id="SFB83349.1"/>
    </source>
</evidence>
<protein>
    <submittedName>
        <fullName evidence="6">Putative phage cell wall peptidase, NlpC/P60 family</fullName>
    </submittedName>
</protein>
<accession>A0A1I1E857</accession>
<dbReference type="Proteomes" id="UP000198728">
    <property type="component" value="Unassembled WGS sequence"/>
</dbReference>
<evidence type="ECO:0000256" key="3">
    <source>
        <dbReference type="ARBA" id="ARBA00022801"/>
    </source>
</evidence>
<evidence type="ECO:0000256" key="4">
    <source>
        <dbReference type="ARBA" id="ARBA00022807"/>
    </source>
</evidence>
<proteinExistence type="inferred from homology"/>
<dbReference type="EMBL" id="FOLG01000001">
    <property type="protein sequence ID" value="SFB83349.1"/>
    <property type="molecule type" value="Genomic_DNA"/>
</dbReference>
<dbReference type="STRING" id="441112.SAMN04488094_101692"/>
<evidence type="ECO:0000256" key="1">
    <source>
        <dbReference type="ARBA" id="ARBA00007074"/>
    </source>
</evidence>
<evidence type="ECO:0000256" key="2">
    <source>
        <dbReference type="ARBA" id="ARBA00022670"/>
    </source>
</evidence>
<dbReference type="RefSeq" id="WP_093359239.1">
    <property type="nucleotide sequence ID" value="NZ_FOLG01000001.1"/>
</dbReference>
<sequence>MAEKSQGLPSQPADPARVVEIARRWIGTPYCHQASIPGVGTDCLGLIRGIWRELLGREPVFVPPYSPDWSEASGDERQRRAAECYLLPAASNAQPEPGDMILFRMRDGRVAKHLGVAAERSGSPSFIHAYSGHSVVESALTDAWRKRIVARFVFPQGVR</sequence>
<keyword evidence="2" id="KW-0645">Protease</keyword>